<feature type="transmembrane region" description="Helical" evidence="7">
    <location>
        <begin position="110"/>
        <end position="131"/>
    </location>
</feature>
<keyword evidence="5 7" id="KW-1133">Transmembrane helix</keyword>
<feature type="transmembrane region" description="Helical" evidence="7">
    <location>
        <begin position="218"/>
        <end position="235"/>
    </location>
</feature>
<dbReference type="Proteomes" id="UP000284716">
    <property type="component" value="Unassembled WGS sequence"/>
</dbReference>
<feature type="transmembrane region" description="Helical" evidence="7">
    <location>
        <begin position="53"/>
        <end position="78"/>
    </location>
</feature>
<dbReference type="GO" id="GO:0005886">
    <property type="term" value="C:plasma membrane"/>
    <property type="evidence" value="ECO:0007669"/>
    <property type="project" value="UniProtKB-SubCell"/>
</dbReference>
<proteinExistence type="predicted"/>
<evidence type="ECO:0000259" key="8">
    <source>
        <dbReference type="PROSITE" id="PS50850"/>
    </source>
</evidence>
<reference evidence="12 13" key="1">
    <citation type="journal article" date="2018" name="Front. Microbiol.">
        <title>Conversion of Methionine to Cysteine in Lactobacillus paracasei Depends on the Highly Mobile cysK-ctl-cysE Gene Cluster.</title>
        <authorList>
            <person name="Wuthrich D."/>
            <person name="Irmler S."/>
            <person name="Berthoud H."/>
            <person name="Guggenbuhl B."/>
            <person name="Eugster E."/>
            <person name="Bruggmann R."/>
        </authorList>
    </citation>
    <scope>NUCLEOTIDE SEQUENCE [LARGE SCALE GENOMIC DNA]</scope>
    <source>
        <strain evidence="9 13">FAM18157</strain>
        <strain evidence="10 14">FAM18172</strain>
        <strain evidence="11 12">FAM6012</strain>
    </source>
</reference>
<evidence type="ECO:0000313" key="14">
    <source>
        <dbReference type="Proteomes" id="UP000285532"/>
    </source>
</evidence>
<dbReference type="EMBL" id="LKFU01000048">
    <property type="protein sequence ID" value="RND87131.1"/>
    <property type="molecule type" value="Genomic_DNA"/>
</dbReference>
<dbReference type="Proteomes" id="UP000285532">
    <property type="component" value="Unassembled WGS sequence"/>
</dbReference>
<organism evidence="9 13">
    <name type="scientific">Lacticaseibacillus paracasei</name>
    <name type="common">Lactobacillus paracasei</name>
    <dbReference type="NCBI Taxonomy" id="1597"/>
    <lineage>
        <taxon>Bacteria</taxon>
        <taxon>Bacillati</taxon>
        <taxon>Bacillota</taxon>
        <taxon>Bacilli</taxon>
        <taxon>Lactobacillales</taxon>
        <taxon>Lactobacillaceae</taxon>
        <taxon>Lacticaseibacillus</taxon>
    </lineage>
</organism>
<dbReference type="PANTHER" id="PTHR23517">
    <property type="entry name" value="RESISTANCE PROTEIN MDTM, PUTATIVE-RELATED-RELATED"/>
    <property type="match status" value="1"/>
</dbReference>
<sequence>MISSSDKKWGSMVQQKTLAMKWLFLGSLITNTGISLIWPLTTIYMHEYLGEPLTVAGIVLFANSMFMVIGNSFGGWLFDHWQPYGTVLAGIGLNLFATGMLIFFHGWPAYPLLLVVSGLGSGITTTAINSYATRIQNKRPSVVFNILYFTSNLGLVIGTLIVGFVLPYGIGVVFALATGLFALFLVVALLHYRIDKVAIATATTQTVSSERNPAKPRLVMLMVTLFVTWLMYEQWQSNISAFMLGEGLTIKDYSFLWTINALLIVLFQPILTAFDRWLLQHIRLRLIGGFVLFAGSFLLLLNGSGQYITFIVAMIVLTMGEVLALPAVSTYVTLFTPLAQQGRYQGLIQGFASAGRALGPLLGAMVIEGTGSYQLLFVGATGLILLAALGFAFSVRQSIPALNDPLHPVTHQQS</sequence>
<evidence type="ECO:0000256" key="7">
    <source>
        <dbReference type="SAM" id="Phobius"/>
    </source>
</evidence>
<evidence type="ECO:0000256" key="2">
    <source>
        <dbReference type="ARBA" id="ARBA00022448"/>
    </source>
</evidence>
<dbReference type="SUPFAM" id="SSF103473">
    <property type="entry name" value="MFS general substrate transporter"/>
    <property type="match status" value="1"/>
</dbReference>
<name>A0A0E2LV35_LACPA</name>
<evidence type="ECO:0000313" key="11">
    <source>
        <dbReference type="EMBL" id="RNE32654.1"/>
    </source>
</evidence>
<feature type="transmembrane region" description="Helical" evidence="7">
    <location>
        <begin position="143"/>
        <end position="166"/>
    </location>
</feature>
<feature type="transmembrane region" description="Helical" evidence="7">
    <location>
        <begin position="346"/>
        <end position="367"/>
    </location>
</feature>
<dbReference type="InterPro" id="IPR011701">
    <property type="entry name" value="MFS"/>
</dbReference>
<dbReference type="Proteomes" id="UP000284123">
    <property type="component" value="Unassembled WGS sequence"/>
</dbReference>
<feature type="transmembrane region" description="Helical" evidence="7">
    <location>
        <begin position="172"/>
        <end position="192"/>
    </location>
</feature>
<evidence type="ECO:0000313" key="13">
    <source>
        <dbReference type="Proteomes" id="UP000284716"/>
    </source>
</evidence>
<dbReference type="AlphaFoldDB" id="A0A0E2LV35"/>
<dbReference type="InterPro" id="IPR036259">
    <property type="entry name" value="MFS_trans_sf"/>
</dbReference>
<evidence type="ECO:0000256" key="4">
    <source>
        <dbReference type="ARBA" id="ARBA00022692"/>
    </source>
</evidence>
<dbReference type="GO" id="GO:0022857">
    <property type="term" value="F:transmembrane transporter activity"/>
    <property type="evidence" value="ECO:0007669"/>
    <property type="project" value="InterPro"/>
</dbReference>
<dbReference type="PROSITE" id="PS50850">
    <property type="entry name" value="MFS"/>
    <property type="match status" value="1"/>
</dbReference>
<feature type="transmembrane region" description="Helical" evidence="7">
    <location>
        <begin position="310"/>
        <end position="334"/>
    </location>
</feature>
<feature type="transmembrane region" description="Helical" evidence="7">
    <location>
        <begin position="85"/>
        <end position="104"/>
    </location>
</feature>
<evidence type="ECO:0000256" key="3">
    <source>
        <dbReference type="ARBA" id="ARBA00022475"/>
    </source>
</evidence>
<dbReference type="InterPro" id="IPR050171">
    <property type="entry name" value="MFS_Transporters"/>
</dbReference>
<comment type="subcellular location">
    <subcellularLocation>
        <location evidence="1">Cell membrane</location>
        <topology evidence="1">Multi-pass membrane protein</topology>
    </subcellularLocation>
</comment>
<dbReference type="Pfam" id="PF07690">
    <property type="entry name" value="MFS_1"/>
    <property type="match status" value="1"/>
</dbReference>
<dbReference type="EMBL" id="LKGI01000039">
    <property type="protein sequence ID" value="RNE32654.1"/>
    <property type="molecule type" value="Genomic_DNA"/>
</dbReference>
<evidence type="ECO:0000256" key="6">
    <source>
        <dbReference type="ARBA" id="ARBA00023136"/>
    </source>
</evidence>
<evidence type="ECO:0000313" key="12">
    <source>
        <dbReference type="Proteomes" id="UP000284123"/>
    </source>
</evidence>
<feature type="domain" description="Major facilitator superfamily (MFS) profile" evidence="8">
    <location>
        <begin position="19"/>
        <end position="399"/>
    </location>
</feature>
<feature type="transmembrane region" description="Helical" evidence="7">
    <location>
        <begin position="21"/>
        <end position="41"/>
    </location>
</feature>
<evidence type="ECO:0000313" key="9">
    <source>
        <dbReference type="EMBL" id="RND83640.1"/>
    </source>
</evidence>
<comment type="caution">
    <text evidence="9">The sequence shown here is derived from an EMBL/GenBank/DDBJ whole genome shotgun (WGS) entry which is preliminary data.</text>
</comment>
<keyword evidence="4 7" id="KW-0812">Transmembrane</keyword>
<evidence type="ECO:0000256" key="5">
    <source>
        <dbReference type="ARBA" id="ARBA00022989"/>
    </source>
</evidence>
<feature type="transmembrane region" description="Helical" evidence="7">
    <location>
        <begin position="286"/>
        <end position="304"/>
    </location>
</feature>
<keyword evidence="2" id="KW-0813">Transport</keyword>
<keyword evidence="3" id="KW-1003">Cell membrane</keyword>
<keyword evidence="6 7" id="KW-0472">Membrane</keyword>
<dbReference type="InterPro" id="IPR020846">
    <property type="entry name" value="MFS_dom"/>
</dbReference>
<evidence type="ECO:0000256" key="1">
    <source>
        <dbReference type="ARBA" id="ARBA00004651"/>
    </source>
</evidence>
<gene>
    <name evidence="9" type="ORF">FAM18157_00582</name>
    <name evidence="10" type="ORF">FAM18172_01066</name>
    <name evidence="11" type="ORF">FAM6012_00593</name>
</gene>
<dbReference type="EMBL" id="LKFS01000027">
    <property type="protein sequence ID" value="RND83640.1"/>
    <property type="molecule type" value="Genomic_DNA"/>
</dbReference>
<feature type="transmembrane region" description="Helical" evidence="7">
    <location>
        <begin position="373"/>
        <end position="393"/>
    </location>
</feature>
<dbReference type="Gene3D" id="1.20.1250.20">
    <property type="entry name" value="MFS general substrate transporter like domains"/>
    <property type="match status" value="2"/>
</dbReference>
<dbReference type="PANTHER" id="PTHR23517:SF10">
    <property type="entry name" value="MAJOR FACILITATOR SUPERFAMILY (MFS) PROFILE DOMAIN-CONTAINING PROTEIN"/>
    <property type="match status" value="1"/>
</dbReference>
<feature type="transmembrane region" description="Helical" evidence="7">
    <location>
        <begin position="255"/>
        <end position="274"/>
    </location>
</feature>
<accession>A0A0E2LV35</accession>
<evidence type="ECO:0000313" key="10">
    <source>
        <dbReference type="EMBL" id="RND87131.1"/>
    </source>
</evidence>
<protein>
    <submittedName>
        <fullName evidence="9">Arabinose efflux permease</fullName>
    </submittedName>
</protein>